<reference evidence="1 2" key="1">
    <citation type="submission" date="2019-04" db="EMBL/GenBank/DDBJ databases">
        <title>Draft genome of the big-headed turtle Platysternon megacephalum.</title>
        <authorList>
            <person name="Gong S."/>
        </authorList>
    </citation>
    <scope>NUCLEOTIDE SEQUENCE [LARGE SCALE GENOMIC DNA]</scope>
    <source>
        <strain evidence="1">DO16091913</strain>
        <tissue evidence="1">Muscle</tissue>
    </source>
</reference>
<reference evidence="1 2" key="2">
    <citation type="submission" date="2019-04" db="EMBL/GenBank/DDBJ databases">
        <title>The genome sequence of big-headed turtle.</title>
        <authorList>
            <person name="Gong S."/>
        </authorList>
    </citation>
    <scope>NUCLEOTIDE SEQUENCE [LARGE SCALE GENOMIC DNA]</scope>
    <source>
        <strain evidence="1">DO16091913</strain>
        <tissue evidence="1">Muscle</tissue>
    </source>
</reference>
<proteinExistence type="predicted"/>
<keyword evidence="2" id="KW-1185">Reference proteome</keyword>
<evidence type="ECO:0000313" key="2">
    <source>
        <dbReference type="Proteomes" id="UP000297703"/>
    </source>
</evidence>
<organism evidence="1 2">
    <name type="scientific">Platysternon megacephalum</name>
    <name type="common">big-headed turtle</name>
    <dbReference type="NCBI Taxonomy" id="55544"/>
    <lineage>
        <taxon>Eukaryota</taxon>
        <taxon>Metazoa</taxon>
        <taxon>Chordata</taxon>
        <taxon>Craniata</taxon>
        <taxon>Vertebrata</taxon>
        <taxon>Euteleostomi</taxon>
        <taxon>Archelosauria</taxon>
        <taxon>Testudinata</taxon>
        <taxon>Testudines</taxon>
        <taxon>Cryptodira</taxon>
        <taxon>Durocryptodira</taxon>
        <taxon>Testudinoidea</taxon>
        <taxon>Platysternidae</taxon>
        <taxon>Platysternon</taxon>
    </lineage>
</organism>
<evidence type="ECO:0000313" key="1">
    <source>
        <dbReference type="EMBL" id="TFK12595.1"/>
    </source>
</evidence>
<dbReference type="Proteomes" id="UP000297703">
    <property type="component" value="Unassembled WGS sequence"/>
</dbReference>
<comment type="caution">
    <text evidence="1">The sequence shown here is derived from an EMBL/GenBank/DDBJ whole genome shotgun (WGS) entry which is preliminary data.</text>
</comment>
<dbReference type="EMBL" id="QXTE01000021">
    <property type="protein sequence ID" value="TFK12595.1"/>
    <property type="molecule type" value="Genomic_DNA"/>
</dbReference>
<accession>A0A4D9ETR2</accession>
<gene>
    <name evidence="1" type="ORF">DR999_PMT04173</name>
</gene>
<dbReference type="AlphaFoldDB" id="A0A4D9ETR2"/>
<protein>
    <submittedName>
        <fullName evidence="1">Serine/threonine-protein phosphatase 2A 56 kDa regulatory subunit beta isoform</fullName>
    </submittedName>
</protein>
<sequence length="105" mass="12582">MFIMPILIIMQSNGFKAYIFNITGHHKPESILYCHYTSMFVFGYTYIQKLFTHLNLAISSFETNIILLGKQLFNKWYKKYSKAHFFKKLFSLYHLKKHKNPKCCT</sequence>
<name>A0A4D9ETR2_9SAUR</name>